<dbReference type="InParanoid" id="A0A4Q1BUG6"/>
<dbReference type="AlphaFoldDB" id="A0A4Q1BUG6"/>
<dbReference type="SUPFAM" id="SSF53448">
    <property type="entry name" value="Nucleotide-diphospho-sugar transferases"/>
    <property type="match status" value="1"/>
</dbReference>
<dbReference type="GO" id="GO:0000009">
    <property type="term" value="F:alpha-1,6-mannosyltransferase activity"/>
    <property type="evidence" value="ECO:0007669"/>
    <property type="project" value="InterPro"/>
</dbReference>
<evidence type="ECO:0000313" key="3">
    <source>
        <dbReference type="EMBL" id="RXK41705.1"/>
    </source>
</evidence>
<dbReference type="VEuPathDB" id="FungiDB:TREMEDRAFT_61657"/>
<evidence type="ECO:0000256" key="2">
    <source>
        <dbReference type="SAM" id="Phobius"/>
    </source>
</evidence>
<dbReference type="FunCoup" id="A0A4Q1BUG6">
    <property type="interactions" value="22"/>
</dbReference>
<protein>
    <recommendedName>
        <fullName evidence="5">Alpha 1,6-mannosyltransferase</fullName>
    </recommendedName>
</protein>
<dbReference type="PANTHER" id="PTHR31834">
    <property type="entry name" value="INITIATION-SPECIFIC ALPHA-1,6-MANNOSYLTRANSFERASE"/>
    <property type="match status" value="1"/>
</dbReference>
<dbReference type="GO" id="GO:0006487">
    <property type="term" value="P:protein N-linked glycosylation"/>
    <property type="evidence" value="ECO:0007669"/>
    <property type="project" value="TreeGrafter"/>
</dbReference>
<reference evidence="3 4" key="1">
    <citation type="submission" date="2016-06" db="EMBL/GenBank/DDBJ databases">
        <title>Evolution of pathogenesis and genome organization in the Tremellales.</title>
        <authorList>
            <person name="Cuomo C."/>
            <person name="Litvintseva A."/>
            <person name="Heitman J."/>
            <person name="Chen Y."/>
            <person name="Sun S."/>
            <person name="Springer D."/>
            <person name="Dromer F."/>
            <person name="Young S."/>
            <person name="Zeng Q."/>
            <person name="Chapman S."/>
            <person name="Gujja S."/>
            <person name="Saif S."/>
            <person name="Birren B."/>
        </authorList>
    </citation>
    <scope>NUCLEOTIDE SEQUENCE [LARGE SCALE GENOMIC DNA]</scope>
    <source>
        <strain evidence="3 4">ATCC 28783</strain>
    </source>
</reference>
<dbReference type="Proteomes" id="UP000289152">
    <property type="component" value="Unassembled WGS sequence"/>
</dbReference>
<keyword evidence="2" id="KW-0472">Membrane</keyword>
<organism evidence="3 4">
    <name type="scientific">Tremella mesenterica</name>
    <name type="common">Jelly fungus</name>
    <dbReference type="NCBI Taxonomy" id="5217"/>
    <lineage>
        <taxon>Eukaryota</taxon>
        <taxon>Fungi</taxon>
        <taxon>Dikarya</taxon>
        <taxon>Basidiomycota</taxon>
        <taxon>Agaricomycotina</taxon>
        <taxon>Tremellomycetes</taxon>
        <taxon>Tremellales</taxon>
        <taxon>Tremellaceae</taxon>
        <taxon>Tremella</taxon>
    </lineage>
</organism>
<accession>A0A4Q1BUG6</accession>
<dbReference type="Gene3D" id="3.90.550.20">
    <property type="match status" value="1"/>
</dbReference>
<dbReference type="OrthoDB" id="409543at2759"/>
<dbReference type="InterPro" id="IPR039367">
    <property type="entry name" value="Och1-like"/>
</dbReference>
<dbReference type="InterPro" id="IPR007577">
    <property type="entry name" value="GlycoTrfase_DXD_sugar-bd_CS"/>
</dbReference>
<dbReference type="InterPro" id="IPR029044">
    <property type="entry name" value="Nucleotide-diphossugar_trans"/>
</dbReference>
<keyword evidence="2" id="KW-1133">Transmembrane helix</keyword>
<name>A0A4Q1BUG6_TREME</name>
<keyword evidence="2" id="KW-0812">Transmembrane</keyword>
<comment type="similarity">
    <text evidence="1">Belongs to the glycosyltransferase 32 family.</text>
</comment>
<proteinExistence type="inferred from homology"/>
<dbReference type="GO" id="GO:0000136">
    <property type="term" value="C:mannan polymerase complex"/>
    <property type="evidence" value="ECO:0007669"/>
    <property type="project" value="TreeGrafter"/>
</dbReference>
<dbReference type="EMBL" id="SDIL01000006">
    <property type="protein sequence ID" value="RXK41705.1"/>
    <property type="molecule type" value="Genomic_DNA"/>
</dbReference>
<gene>
    <name evidence="3" type="ORF">M231_00940</name>
</gene>
<evidence type="ECO:0008006" key="5">
    <source>
        <dbReference type="Google" id="ProtNLM"/>
    </source>
</evidence>
<dbReference type="PANTHER" id="PTHR31834:SF1">
    <property type="entry name" value="INITIATION-SPECIFIC ALPHA-1,6-MANNOSYLTRANSFERASE"/>
    <property type="match status" value="1"/>
</dbReference>
<sequence length="550" mass="61166">MLPTIHIHASSDPGPSRLFSLPSISLFRSSEKHPSISSNSVNMGIGHSGAILPAAPHLPLRRRRMVTQGLAVTALLSLCLLWFSGGAGLGTLLAPPKPDWTVEQIPPGRVIDPEIAAHLGKPKGPPEFTGYPIPSPDLSLWGLDLRSDRLLAGISPWPPNPAVEESQPALSSLGHFADNIYKHGPLDLETYSTQLREFAEVAFPRNIAEELKKGIEMYLGEGRGDKEIDEHVPGPEAWDKQKFMWQTDKDERREQSVTVASWTGRTMKDEGWNWELMTDQEADQWMRKKLPDSRIELMWTSLPTGILRSDMIRYLLLLIHGGIYSDTDTALLKPPSDWGKGAQLWRDGLGWIGDADKARIDAGEEVDDVIGKPSVVVGIEADVGDRSDWYEWWPRPIQIVQWTMASAPYHPICLQALLRILHSTAHAVQWSHEHRQNLKALTDLGMFREVSSLREVTVLSEPKGGGPVGVMAWTGPGVWTDAVLSYIRVKYGVQWTDLRELKEPLRIGDVMVLPVTAFSPGVGNFGSEPAWHPQAMVEHKFEGSWKNAIP</sequence>
<keyword evidence="4" id="KW-1185">Reference proteome</keyword>
<evidence type="ECO:0000313" key="4">
    <source>
        <dbReference type="Proteomes" id="UP000289152"/>
    </source>
</evidence>
<feature type="transmembrane region" description="Helical" evidence="2">
    <location>
        <begin position="70"/>
        <end position="94"/>
    </location>
</feature>
<evidence type="ECO:0000256" key="1">
    <source>
        <dbReference type="ARBA" id="ARBA00009003"/>
    </source>
</evidence>
<dbReference type="STRING" id="5217.A0A4Q1BUG6"/>
<comment type="caution">
    <text evidence="3">The sequence shown here is derived from an EMBL/GenBank/DDBJ whole genome shotgun (WGS) entry which is preliminary data.</text>
</comment>
<dbReference type="Pfam" id="PF04488">
    <property type="entry name" value="Gly_transf_sug"/>
    <property type="match status" value="1"/>
</dbReference>